<evidence type="ECO:0000259" key="8">
    <source>
        <dbReference type="Pfam" id="PF23598"/>
    </source>
</evidence>
<evidence type="ECO:0000259" key="7">
    <source>
        <dbReference type="Pfam" id="PF23559"/>
    </source>
</evidence>
<dbReference type="InterPro" id="IPR036388">
    <property type="entry name" value="WH-like_DNA-bd_sf"/>
</dbReference>
<dbReference type="Pfam" id="PF18052">
    <property type="entry name" value="Rx_N"/>
    <property type="match status" value="1"/>
</dbReference>
<dbReference type="Gene3D" id="3.80.10.10">
    <property type="entry name" value="Ribonuclease Inhibitor"/>
    <property type="match status" value="2"/>
</dbReference>
<dbReference type="Pfam" id="PF00931">
    <property type="entry name" value="NB-ARC"/>
    <property type="match status" value="1"/>
</dbReference>
<dbReference type="SUPFAM" id="SSF52058">
    <property type="entry name" value="L domain-like"/>
    <property type="match status" value="1"/>
</dbReference>
<dbReference type="Proteomes" id="UP001174677">
    <property type="component" value="Chromosome 3"/>
</dbReference>
<reference evidence="9" key="1">
    <citation type="journal article" date="2023" name="Plant Biotechnol. J.">
        <title>Chromosome-level wild Hevea brasiliensis genome provides new tools for genomic-assisted breeding and valuable loci to elevate rubber yield.</title>
        <authorList>
            <person name="Cheng H."/>
            <person name="Song X."/>
            <person name="Hu Y."/>
            <person name="Wu T."/>
            <person name="Yang Q."/>
            <person name="An Z."/>
            <person name="Feng S."/>
            <person name="Deng Z."/>
            <person name="Wu W."/>
            <person name="Zeng X."/>
            <person name="Tu M."/>
            <person name="Wang X."/>
            <person name="Huang H."/>
        </authorList>
    </citation>
    <scope>NUCLEOTIDE SEQUENCE</scope>
    <source>
        <strain evidence="9">MT/VB/25A 57/8</strain>
    </source>
</reference>
<proteinExistence type="predicted"/>
<dbReference type="InterPro" id="IPR032675">
    <property type="entry name" value="LRR_dom_sf"/>
</dbReference>
<feature type="domain" description="Disease resistance R13L4/SHOC-2-like LRR" evidence="8">
    <location>
        <begin position="570"/>
        <end position="777"/>
    </location>
</feature>
<evidence type="ECO:0000256" key="4">
    <source>
        <dbReference type="ARBA" id="ARBA00022840"/>
    </source>
</evidence>
<keyword evidence="1" id="KW-0677">Repeat</keyword>
<feature type="domain" description="NB-ARC" evidence="5">
    <location>
        <begin position="169"/>
        <end position="348"/>
    </location>
</feature>
<protein>
    <recommendedName>
        <fullName evidence="11">NB-ARC domain-containing protein</fullName>
    </recommendedName>
</protein>
<dbReference type="Gene3D" id="3.40.50.300">
    <property type="entry name" value="P-loop containing nucleotide triphosphate hydrolases"/>
    <property type="match status" value="1"/>
</dbReference>
<dbReference type="PANTHER" id="PTHR36766:SF61">
    <property type="entry name" value="NB-ARC DOMAIN DISEASE RESISTANCE PROTEIN"/>
    <property type="match status" value="1"/>
</dbReference>
<evidence type="ECO:0008006" key="11">
    <source>
        <dbReference type="Google" id="ProtNLM"/>
    </source>
</evidence>
<dbReference type="InterPro" id="IPR027417">
    <property type="entry name" value="P-loop_NTPase"/>
</dbReference>
<dbReference type="InterPro" id="IPR058922">
    <property type="entry name" value="WHD_DRP"/>
</dbReference>
<keyword evidence="2" id="KW-0547">Nucleotide-binding</keyword>
<dbReference type="InterPro" id="IPR041118">
    <property type="entry name" value="Rx_N"/>
</dbReference>
<name>A0ABQ9N0I0_HEVBR</name>
<dbReference type="Gene3D" id="1.20.5.4130">
    <property type="match status" value="1"/>
</dbReference>
<keyword evidence="4" id="KW-0067">ATP-binding</keyword>
<evidence type="ECO:0000313" key="10">
    <source>
        <dbReference type="Proteomes" id="UP001174677"/>
    </source>
</evidence>
<organism evidence="9 10">
    <name type="scientific">Hevea brasiliensis</name>
    <name type="common">Para rubber tree</name>
    <name type="synonym">Siphonia brasiliensis</name>
    <dbReference type="NCBI Taxonomy" id="3981"/>
    <lineage>
        <taxon>Eukaryota</taxon>
        <taxon>Viridiplantae</taxon>
        <taxon>Streptophyta</taxon>
        <taxon>Embryophyta</taxon>
        <taxon>Tracheophyta</taxon>
        <taxon>Spermatophyta</taxon>
        <taxon>Magnoliopsida</taxon>
        <taxon>eudicotyledons</taxon>
        <taxon>Gunneridae</taxon>
        <taxon>Pentapetalae</taxon>
        <taxon>rosids</taxon>
        <taxon>fabids</taxon>
        <taxon>Malpighiales</taxon>
        <taxon>Euphorbiaceae</taxon>
        <taxon>Crotonoideae</taxon>
        <taxon>Micrandreae</taxon>
        <taxon>Hevea</taxon>
    </lineage>
</organism>
<evidence type="ECO:0000256" key="1">
    <source>
        <dbReference type="ARBA" id="ARBA00022737"/>
    </source>
</evidence>
<dbReference type="EMBL" id="JARPOI010000003">
    <property type="protein sequence ID" value="KAJ9184793.1"/>
    <property type="molecule type" value="Genomic_DNA"/>
</dbReference>
<evidence type="ECO:0000313" key="9">
    <source>
        <dbReference type="EMBL" id="KAJ9184793.1"/>
    </source>
</evidence>
<comment type="caution">
    <text evidence="9">The sequence shown here is derived from an EMBL/GenBank/DDBJ whole genome shotgun (WGS) entry which is preliminary data.</text>
</comment>
<accession>A0ABQ9N0I0</accession>
<keyword evidence="3" id="KW-0611">Plant defense</keyword>
<dbReference type="InterPro" id="IPR055414">
    <property type="entry name" value="LRR_R13L4/SHOC2-like"/>
</dbReference>
<dbReference type="SUPFAM" id="SSF52540">
    <property type="entry name" value="P-loop containing nucleoside triphosphate hydrolases"/>
    <property type="match status" value="1"/>
</dbReference>
<dbReference type="Pfam" id="PF23559">
    <property type="entry name" value="WHD_DRP"/>
    <property type="match status" value="1"/>
</dbReference>
<dbReference type="PANTHER" id="PTHR36766">
    <property type="entry name" value="PLANT BROAD-SPECTRUM MILDEW RESISTANCE PROTEIN RPW8"/>
    <property type="match status" value="1"/>
</dbReference>
<sequence length="839" mass="96547">MSIESYVAKKVLEKIAYAYQETCFVCGLQWELKKINDISFTMKAVLLDAEEKQVNHRQLRLWLADLKDAFYDAEDVLDEFECEAQRRRALQLYGGIIRKVGCFFSSSNPIAFRFKMSAKIKQIRERLEEIASLKSEFRLKERNESRHVMLRERAMTHTFVQVSEVIGRDKDKENIIRLLQDSGDRGQVSIIPIVGVRGSGKTALTKLVYNDGGVKNNFQLMMWVCISKEFDIRNLIKKIIKSADDGMGYDVEKLSKMEMEQLQGILREIIGDKKYLLILDDVWNDNSMKWNHLKEILFTGANGSKILVTTCSKEVASIMGNIPAPYELSGLPHDECVTLFTRCAFKERQVKRYPNLLKIGVEIVEKCNGVPLAVKILASLLFTKTDENDWKSIRDSELWRMKQNENGVLPALRLSYEQLPTFLKKCFAYCSFYPKDYQFNHFELIYFWMAHGLLESTNENEDLEDIGLHYFQELASRSFFQDFEEMGSLIILCKMHDLVHDFALSLTQNEFSAITSSTTRISKSVRHLLFPNSASLPPDLSTLLQGLDHVRTALFKNEEKSLSSQSALDLCLSRFQYLRMLDLNGSTLEIPLERIGCLKHLRFLILPENSEIKKVLNSICKLQNLQFLMLRTEESPTDIRYLISLRCLFFSTKQKCLEKNELGCLTSLRCLVIESCEKLEYLFEDMHGLKHLQTLIIGDCKSLISLPRSLKYLTTLKTLLIDNCENLNLTMGEGKDRQDLARFGLQKLILMQLPKLVEFPKWLLQGSTNTLQLLKLESCENLKELPACLQNIVSLQRLIIEDCYGLSRRCELGKGEDWSKIAHVPKIVIDGADIDSIDN</sequence>
<evidence type="ECO:0000259" key="6">
    <source>
        <dbReference type="Pfam" id="PF18052"/>
    </source>
</evidence>
<dbReference type="InterPro" id="IPR002182">
    <property type="entry name" value="NB-ARC"/>
</dbReference>
<evidence type="ECO:0000259" key="5">
    <source>
        <dbReference type="Pfam" id="PF00931"/>
    </source>
</evidence>
<keyword evidence="10" id="KW-1185">Reference proteome</keyword>
<evidence type="ECO:0000256" key="3">
    <source>
        <dbReference type="ARBA" id="ARBA00022821"/>
    </source>
</evidence>
<feature type="domain" description="Disease resistance protein winged helix" evidence="7">
    <location>
        <begin position="433"/>
        <end position="503"/>
    </location>
</feature>
<feature type="domain" description="Disease resistance N-terminal" evidence="6">
    <location>
        <begin position="10"/>
        <end position="95"/>
    </location>
</feature>
<evidence type="ECO:0000256" key="2">
    <source>
        <dbReference type="ARBA" id="ARBA00022741"/>
    </source>
</evidence>
<gene>
    <name evidence="9" type="ORF">P3X46_004481</name>
</gene>
<dbReference type="PRINTS" id="PR00364">
    <property type="entry name" value="DISEASERSIST"/>
</dbReference>
<dbReference type="Pfam" id="PF23598">
    <property type="entry name" value="LRR_14"/>
    <property type="match status" value="1"/>
</dbReference>
<dbReference type="Gene3D" id="1.10.10.10">
    <property type="entry name" value="Winged helix-like DNA-binding domain superfamily/Winged helix DNA-binding domain"/>
    <property type="match status" value="1"/>
</dbReference>